<organism evidence="1 2">
    <name type="scientific">Terrimonas rubra</name>
    <dbReference type="NCBI Taxonomy" id="1035890"/>
    <lineage>
        <taxon>Bacteria</taxon>
        <taxon>Pseudomonadati</taxon>
        <taxon>Bacteroidota</taxon>
        <taxon>Chitinophagia</taxon>
        <taxon>Chitinophagales</taxon>
        <taxon>Chitinophagaceae</taxon>
        <taxon>Terrimonas</taxon>
    </lineage>
</organism>
<protein>
    <submittedName>
        <fullName evidence="1">Uncharacterized protein</fullName>
    </submittedName>
</protein>
<name>A0ABW6A3W9_9BACT</name>
<dbReference type="Proteomes" id="UP001597511">
    <property type="component" value="Unassembled WGS sequence"/>
</dbReference>
<evidence type="ECO:0000313" key="2">
    <source>
        <dbReference type="Proteomes" id="UP001597511"/>
    </source>
</evidence>
<accession>A0ABW6A3W9</accession>
<evidence type="ECO:0000313" key="1">
    <source>
        <dbReference type="EMBL" id="MFD2919452.1"/>
    </source>
</evidence>
<gene>
    <name evidence="1" type="ORF">ACFS6H_07040</name>
</gene>
<dbReference type="RefSeq" id="WP_386096654.1">
    <property type="nucleotide sequence ID" value="NZ_JBHUOZ010000001.1"/>
</dbReference>
<reference evidence="2" key="1">
    <citation type="journal article" date="2019" name="Int. J. Syst. Evol. Microbiol.">
        <title>The Global Catalogue of Microorganisms (GCM) 10K type strain sequencing project: providing services to taxonomists for standard genome sequencing and annotation.</title>
        <authorList>
            <consortium name="The Broad Institute Genomics Platform"/>
            <consortium name="The Broad Institute Genome Sequencing Center for Infectious Disease"/>
            <person name="Wu L."/>
            <person name="Ma J."/>
        </authorList>
    </citation>
    <scope>NUCLEOTIDE SEQUENCE [LARGE SCALE GENOMIC DNA]</scope>
    <source>
        <strain evidence="2">KCTC 23299</strain>
    </source>
</reference>
<keyword evidence="2" id="KW-1185">Reference proteome</keyword>
<comment type="caution">
    <text evidence="1">The sequence shown here is derived from an EMBL/GenBank/DDBJ whole genome shotgun (WGS) entry which is preliminary data.</text>
</comment>
<dbReference type="EMBL" id="JBHUOZ010000001">
    <property type="protein sequence ID" value="MFD2919452.1"/>
    <property type="molecule type" value="Genomic_DNA"/>
</dbReference>
<proteinExistence type="predicted"/>
<sequence>MLLGSYLDGTEIKKYLFGYNREYLTTFKDPCQAYKSVFDIKKLPEDFKMPKTNKDFFRTLDSIMLVSSRVIRFCVDNGYKNISFINLPGTDYHWLIPKNTVKYDYKTRDVLFLDYSRKCKAYNQILGPTPVCLVDKTPLGDNFYRTDLSFGSSIVALHPLICIGTTTKEKIKAAGLTGCTFRQIFDKYDQLPDLRAQFKL</sequence>